<name>A0A7G2EA29_ARATH</name>
<proteinExistence type="predicted"/>
<sequence>MKETRSSGNVETENRAEGEDLVKNKAADVKKHLQMIGVQLLKNPMKQTEQRNVGRGHLV</sequence>
<dbReference type="AlphaFoldDB" id="A0A7G2EA29"/>
<evidence type="ECO:0000313" key="2">
    <source>
        <dbReference type="EMBL" id="CAD5319900.1"/>
    </source>
</evidence>
<accession>A0A7G2EA29</accession>
<organism evidence="2 3">
    <name type="scientific">Arabidopsis thaliana</name>
    <name type="common">Mouse-ear cress</name>
    <dbReference type="NCBI Taxonomy" id="3702"/>
    <lineage>
        <taxon>Eukaryota</taxon>
        <taxon>Viridiplantae</taxon>
        <taxon>Streptophyta</taxon>
        <taxon>Embryophyta</taxon>
        <taxon>Tracheophyta</taxon>
        <taxon>Spermatophyta</taxon>
        <taxon>Magnoliopsida</taxon>
        <taxon>eudicotyledons</taxon>
        <taxon>Gunneridae</taxon>
        <taxon>Pentapetalae</taxon>
        <taxon>rosids</taxon>
        <taxon>malvids</taxon>
        <taxon>Brassicales</taxon>
        <taxon>Brassicaceae</taxon>
        <taxon>Camelineae</taxon>
        <taxon>Arabidopsis</taxon>
    </lineage>
</organism>
<evidence type="ECO:0000313" key="3">
    <source>
        <dbReference type="Proteomes" id="UP000516314"/>
    </source>
</evidence>
<gene>
    <name evidence="2" type="ORF">AT9943_LOCUS8058</name>
</gene>
<evidence type="ECO:0000256" key="1">
    <source>
        <dbReference type="SAM" id="MobiDB-lite"/>
    </source>
</evidence>
<feature type="region of interest" description="Disordered" evidence="1">
    <location>
        <begin position="1"/>
        <end position="23"/>
    </location>
</feature>
<reference evidence="2 3" key="1">
    <citation type="submission" date="2020-09" db="EMBL/GenBank/DDBJ databases">
        <authorList>
            <person name="Ashkenazy H."/>
        </authorList>
    </citation>
    <scope>NUCLEOTIDE SEQUENCE [LARGE SCALE GENOMIC DNA]</scope>
    <source>
        <strain evidence="3">cv. Cdm-0</strain>
    </source>
</reference>
<protein>
    <submittedName>
        <fullName evidence="2">(thale cress) hypothetical protein</fullName>
    </submittedName>
</protein>
<feature type="compositionally biased region" description="Polar residues" evidence="1">
    <location>
        <begin position="1"/>
        <end position="11"/>
    </location>
</feature>
<dbReference type="Proteomes" id="UP000516314">
    <property type="component" value="Chromosome 2"/>
</dbReference>
<dbReference type="EMBL" id="LR881467">
    <property type="protein sequence ID" value="CAD5319900.1"/>
    <property type="molecule type" value="Genomic_DNA"/>
</dbReference>
<feature type="compositionally biased region" description="Basic and acidic residues" evidence="1">
    <location>
        <begin position="12"/>
        <end position="23"/>
    </location>
</feature>